<dbReference type="PANTHER" id="PTHR22948">
    <property type="entry name" value="TUDOR DOMAIN CONTAINING PROTEIN"/>
    <property type="match status" value="1"/>
</dbReference>
<dbReference type="SUPFAM" id="SSF63748">
    <property type="entry name" value="Tudor/PWWP/MBT"/>
    <property type="match status" value="7"/>
</dbReference>
<name>A0ABD0W8A4_UMBPY</name>
<keyword evidence="4" id="KW-1185">Reference proteome</keyword>
<comment type="caution">
    <text evidence="3">The sequence shown here is derived from an EMBL/GenBank/DDBJ whole genome shotgun (WGS) entry which is preliminary data.</text>
</comment>
<feature type="compositionally biased region" description="Basic and acidic residues" evidence="1">
    <location>
        <begin position="1158"/>
        <end position="1168"/>
    </location>
</feature>
<dbReference type="InterPro" id="IPR002999">
    <property type="entry name" value="Tudor"/>
</dbReference>
<dbReference type="InterPro" id="IPR050621">
    <property type="entry name" value="Tudor_domain_containing"/>
</dbReference>
<feature type="domain" description="Tudor" evidence="2">
    <location>
        <begin position="1298"/>
        <end position="1357"/>
    </location>
</feature>
<dbReference type="Gene3D" id="2.30.30.140">
    <property type="match status" value="6"/>
</dbReference>
<dbReference type="CDD" id="cd20421">
    <property type="entry name" value="Tudor_TDRD6_rpt2"/>
    <property type="match status" value="1"/>
</dbReference>
<dbReference type="Gene3D" id="2.40.50.90">
    <property type="match status" value="7"/>
</dbReference>
<feature type="region of interest" description="Disordered" evidence="1">
    <location>
        <begin position="2221"/>
        <end position="2246"/>
    </location>
</feature>
<feature type="domain" description="Tudor" evidence="2">
    <location>
        <begin position="537"/>
        <end position="594"/>
    </location>
</feature>
<feature type="domain" description="Tudor" evidence="2">
    <location>
        <begin position="292"/>
        <end position="351"/>
    </location>
</feature>
<feature type="domain" description="Tudor" evidence="2">
    <location>
        <begin position="1532"/>
        <end position="1590"/>
    </location>
</feature>
<feature type="compositionally biased region" description="Polar residues" evidence="1">
    <location>
        <begin position="436"/>
        <end position="465"/>
    </location>
</feature>
<sequence length="2329" mass="260535">MSSIPGLPTSGSNITVSITRVNLHPQCELVELWGRFDQDRKAEYQQMRKDIQFPRETFRELEGAPGDLCLVQVYETWYRARILSRNGSRYNVFLIDEGKMLGATTSMLSWGQKEFFHAPPEVELCVLSNVLPLSPENRWSPMALEFLKSLCGKTVGAFVQDVLVPNRMFILDIPCITRQMYEMGFAKQLSKEKFKLHVSQSLQSGASISLESMQRYSIRNNPLGMHEQVEMQQHYMYPELQPGTVETVIVTEVTNPLRVFCQLKVFSQELKKLTEQITQHYEGRIATGIARPQTLGSPCASRGSDGRWYRSVLQQIFLAKNVVEVLHVDYGKKQFVQVENIRPLATDFFRMPVVTYVCSLHGIIDKGVGWTASQIEYLKSLLLNRTMIAKFEYQCLSEGVLYVTLYGDENTNMNNLFGSKERCLLDSEKSHGNYVCNNTQSTSNPVGSTSHPVGSTSHPVGSQKNAPPCPGDSKDVQTKYPAENLLINSSYIAVVQHVENPSEFWIQTNKYADEFNQMMNDLADLYCNPVSAGIIECPHIGLYCAAKAQDGNFSRATVYEITGNQVKVCFVDYGNIEIIEWINLRVLPEKFKALPALAHKCSLANICPKKQKWSKYATDVFTKTIVDKILEVDITAKSHGTCIVQLTDLSAQDESDVGTLLCRAGFADKLDSTIPTPNSFPEPIIAPKTQNPHSIPYDMFKSHGGPQCSVTSSSSVIESRIAFKEYLFPIGSSFDVTVSYIESPNDFWCQLAQNSNQLKWLMQDIQKHYVDSKFGQPLEAACIARHPDNGLWHRALVIQKHATPYVNVLFIDYGWTKTISMQDLHPIDPKFMHLKGQAFRCSLYHRIHPASHSTEWTVDAITQFQDFVDNATTDHGVLKCTIYAVMYDSQKVVFNVVDLETPFQSVCDLMVQKGFARRVPAKKAPSSPFRLETYYYSTHNIKTGSEEEVIVTSVKSVNHFYCQLKRNADTVEGLSKSVNTLCRQLENTNCPQIFGTMCFAKYTDGEWYRAQIKSTKPSVLVNFVDYGDTLEVKKSDLLPIPIEANEIMSLPVQAVQCGLSDIPGEVPNEVNSWFETSMTDRNFRAVVIAKDPGGKLLVELYDEKMQVNAKIKGKFNLEMHREEQVVNNGRRPHDAPSSRPPALEASLWSKPKGVLQTEEDHQKCEKHPRVTYKTPHQKQAALRRPSERIGLESVETTKPPEKEIPQAETKGQNAPKQSPSEPQRRNVDLKANVDNLPKLIDLPSKSIKPGMVADVFVSHCNSPQSFFIQLIREEAEIFSLVDKLNDGQSTSASVHIKDLSQGDLVNAEFPEDYSWYRAVVREILGNEMALVEFVDFGNTATVSVSKMCRLNKHFLEIPRFSIPCFLHGTPTIDNEADLDSKVLVNFKENVGINGNKQLGCTFVKKCGSVWEVSLVDGSKEITCNASPSTLTNSSDVVPEISEDTNQVGEQLQQKPVERNVPPESSTLDNVETAHYIKPEISEGQTLEVYVSTVNGPHSFWCQSAESDKLDEITVVVGDAGNSVASTCMYTETLCAGSPCIALFQEDGQWYRAEVLKKDGDALAILFVDYGNESTVNLNDVRPVPTLLIDTPPQAFQCKLEGFDSSQGCWDDTALDQLSELVMDKLLNLTILRVSSEEEGGMTCFVKVKCKEEVINDTMKLYWKSSVDTGKIAENLSDPTVVAMSCDRPSLAGELQLAEENVAVPDLLSKEQNENIKEHDTDYDEAYNKTYVEFVNEENCIDNYPEENNKSVITNAAYHTEDDENLQHFQEDAYCLDYHVNSSSIVDVKMEEKLSKTTEVHIPRTVAQNQNSDVKAPNVTKEKSISTIICEGPSEELEFVSDSEDLSEAQAVISQVDNDKDSLISTVIRNNWEVDENESESVLERHFSLESAMSTFAVLEESATKDKELETLAEEVETEKDETGIRDEDEDHSKVFLLDNDIEMAMDPHSTLEISSEQEKDKLDLSDCFETGSNAGSEHDHQEQDVNDDSIALDEHMDATLEDLVMDLEPEMNLLSMQDQDYCFAADISACSEESSDVYKEQLVDIERATDVNVVSSAPTQEKDDDVLEEDVSCLGDVTSSPLEDCVDVYKEQLVDIERATDVNVVSSAPTQEKDDDVLEEHVSCLGDVTSSPLEDCVDVYKEHLVDIEQANDVEVVSSAPTQEKDDDVLEEDVSCLGDVTLSLLEDYVEFSDVDCSEDLSSSFKQKEDLLGESTLCPDKACSESTEQGAETQDVTNGKVTSSDPTQDDLLCSEEHCLAADECAEVEEATDMNSDSSTPKQDKVDDDVILEAEIFSPGKDTAETVMHLTLKVEENSDEDVIFVSETRPTQ</sequence>
<reference evidence="3 4" key="1">
    <citation type="submission" date="2024-06" db="EMBL/GenBank/DDBJ databases">
        <authorList>
            <person name="Pan Q."/>
            <person name="Wen M."/>
            <person name="Jouanno E."/>
            <person name="Zahm M."/>
            <person name="Klopp C."/>
            <person name="Cabau C."/>
            <person name="Louis A."/>
            <person name="Berthelot C."/>
            <person name="Parey E."/>
            <person name="Roest Crollius H."/>
            <person name="Montfort J."/>
            <person name="Robinson-Rechavi M."/>
            <person name="Bouchez O."/>
            <person name="Lampietro C."/>
            <person name="Lopez Roques C."/>
            <person name="Donnadieu C."/>
            <person name="Postlethwait J."/>
            <person name="Bobe J."/>
            <person name="Verreycken H."/>
            <person name="Guiguen Y."/>
        </authorList>
    </citation>
    <scope>NUCLEOTIDE SEQUENCE [LARGE SCALE GENOMIC DNA]</scope>
    <source>
        <strain evidence="3">Up_M1</strain>
        <tissue evidence="3">Testis</tissue>
    </source>
</reference>
<evidence type="ECO:0000313" key="4">
    <source>
        <dbReference type="Proteomes" id="UP001557470"/>
    </source>
</evidence>
<dbReference type="Proteomes" id="UP001557470">
    <property type="component" value="Unassembled WGS sequence"/>
</dbReference>
<feature type="compositionally biased region" description="Polar residues" evidence="1">
    <location>
        <begin position="1209"/>
        <end position="1221"/>
    </location>
</feature>
<feature type="region of interest" description="Disordered" evidence="1">
    <location>
        <begin position="1125"/>
        <end position="1226"/>
    </location>
</feature>
<dbReference type="PANTHER" id="PTHR22948:SF15">
    <property type="entry name" value="TUDOR DOMAIN-CONTAINING PROTEIN 6"/>
    <property type="match status" value="1"/>
</dbReference>
<dbReference type="FunFam" id="2.30.30.140:FF:000018">
    <property type="entry name" value="Serine/threonine-protein kinase 31"/>
    <property type="match status" value="1"/>
</dbReference>
<feature type="domain" description="Tudor" evidence="2">
    <location>
        <begin position="775"/>
        <end position="834"/>
    </location>
</feature>
<proteinExistence type="predicted"/>
<feature type="region of interest" description="Disordered" evidence="1">
    <location>
        <begin position="436"/>
        <end position="474"/>
    </location>
</feature>
<feature type="region of interest" description="Disordered" evidence="1">
    <location>
        <begin position="1905"/>
        <end position="1927"/>
    </location>
</feature>
<evidence type="ECO:0000256" key="1">
    <source>
        <dbReference type="SAM" id="MobiDB-lite"/>
    </source>
</evidence>
<gene>
    <name evidence="3" type="ORF">UPYG_G00255000</name>
</gene>
<feature type="compositionally biased region" description="Acidic residues" evidence="1">
    <location>
        <begin position="1910"/>
        <end position="1919"/>
    </location>
</feature>
<feature type="compositionally biased region" description="Polar residues" evidence="1">
    <location>
        <begin position="2222"/>
        <end position="2244"/>
    </location>
</feature>
<dbReference type="InterPro" id="IPR047445">
    <property type="entry name" value="Tudor_TDRD6_rpt2"/>
</dbReference>
<evidence type="ECO:0000259" key="2">
    <source>
        <dbReference type="PROSITE" id="PS50304"/>
    </source>
</evidence>
<dbReference type="EMBL" id="JAGEUA010000008">
    <property type="protein sequence ID" value="KAL0967649.1"/>
    <property type="molecule type" value="Genomic_DNA"/>
</dbReference>
<dbReference type="SMART" id="SM00333">
    <property type="entry name" value="TUDOR"/>
    <property type="match status" value="7"/>
</dbReference>
<organism evidence="3 4">
    <name type="scientific">Umbra pygmaea</name>
    <name type="common">Eastern mudminnow</name>
    <dbReference type="NCBI Taxonomy" id="75934"/>
    <lineage>
        <taxon>Eukaryota</taxon>
        <taxon>Metazoa</taxon>
        <taxon>Chordata</taxon>
        <taxon>Craniata</taxon>
        <taxon>Vertebrata</taxon>
        <taxon>Euteleostomi</taxon>
        <taxon>Actinopterygii</taxon>
        <taxon>Neopterygii</taxon>
        <taxon>Teleostei</taxon>
        <taxon>Protacanthopterygii</taxon>
        <taxon>Esociformes</taxon>
        <taxon>Umbridae</taxon>
        <taxon>Umbra</taxon>
    </lineage>
</organism>
<evidence type="ECO:0000313" key="3">
    <source>
        <dbReference type="EMBL" id="KAL0967649.1"/>
    </source>
</evidence>
<protein>
    <recommendedName>
        <fullName evidence="2">Tudor domain-containing protein</fullName>
    </recommendedName>
</protein>
<dbReference type="Pfam" id="PF00567">
    <property type="entry name" value="TUDOR"/>
    <property type="match status" value="7"/>
</dbReference>
<dbReference type="InterPro" id="IPR035437">
    <property type="entry name" value="SNase_OB-fold_sf"/>
</dbReference>
<accession>A0ABD0W8A4</accession>
<feature type="domain" description="Tudor" evidence="2">
    <location>
        <begin position="991"/>
        <end position="1047"/>
    </location>
</feature>
<dbReference type="PROSITE" id="PS50304">
    <property type="entry name" value="TUDOR"/>
    <property type="match status" value="6"/>
</dbReference>